<dbReference type="InterPro" id="IPR016186">
    <property type="entry name" value="C-type_lectin-like/link_sf"/>
</dbReference>
<feature type="compositionally biased region" description="Basic and acidic residues" evidence="1">
    <location>
        <begin position="350"/>
        <end position="361"/>
    </location>
</feature>
<proteinExistence type="predicted"/>
<name>A0A6L2PHJ3_COPFO</name>
<dbReference type="EMBL" id="BLKM01000262">
    <property type="protein sequence ID" value="GFG30900.1"/>
    <property type="molecule type" value="Genomic_DNA"/>
</dbReference>
<comment type="caution">
    <text evidence="4">The sequence shown here is derived from an EMBL/GenBank/DDBJ whole genome shotgun (WGS) entry which is preliminary data.</text>
</comment>
<feature type="compositionally biased region" description="Polar residues" evidence="1">
    <location>
        <begin position="330"/>
        <end position="340"/>
    </location>
</feature>
<keyword evidence="2" id="KW-0732">Signal</keyword>
<evidence type="ECO:0000259" key="3">
    <source>
        <dbReference type="PROSITE" id="PS50041"/>
    </source>
</evidence>
<accession>A0A6L2PHJ3</accession>
<feature type="region of interest" description="Disordered" evidence="1">
    <location>
        <begin position="137"/>
        <end position="166"/>
    </location>
</feature>
<dbReference type="Gene3D" id="3.10.100.10">
    <property type="entry name" value="Mannose-Binding Protein A, subunit A"/>
    <property type="match status" value="1"/>
</dbReference>
<evidence type="ECO:0000256" key="2">
    <source>
        <dbReference type="SAM" id="SignalP"/>
    </source>
</evidence>
<gene>
    <name evidence="4" type="ORF">Cfor_07084</name>
</gene>
<feature type="non-terminal residue" evidence="4">
    <location>
        <position position="532"/>
    </location>
</feature>
<dbReference type="InterPro" id="IPR016187">
    <property type="entry name" value="CTDL_fold"/>
</dbReference>
<dbReference type="CDD" id="cd00037">
    <property type="entry name" value="CLECT"/>
    <property type="match status" value="1"/>
</dbReference>
<dbReference type="AlphaFoldDB" id="A0A6L2PHJ3"/>
<dbReference type="PROSITE" id="PS50041">
    <property type="entry name" value="C_TYPE_LECTIN_2"/>
    <property type="match status" value="1"/>
</dbReference>
<dbReference type="SUPFAM" id="SSF56436">
    <property type="entry name" value="C-type lectin-like"/>
    <property type="match status" value="1"/>
</dbReference>
<evidence type="ECO:0000313" key="5">
    <source>
        <dbReference type="Proteomes" id="UP000502823"/>
    </source>
</evidence>
<dbReference type="SMART" id="SM00034">
    <property type="entry name" value="CLECT"/>
    <property type="match status" value="1"/>
</dbReference>
<protein>
    <recommendedName>
        <fullName evidence="3">C-type lectin domain-containing protein</fullName>
    </recommendedName>
</protein>
<feature type="compositionally biased region" description="Basic and acidic residues" evidence="1">
    <location>
        <begin position="273"/>
        <end position="297"/>
    </location>
</feature>
<sequence length="532" mass="61590">MSSLVVCFVLHVILASVARCDVKMKQIPSHRKESSTTFIRLTALRDDEGLWVSRFGEYEISIELKRHPMSAWRKTAEDTWTLKIKHTPRQFETKWNDDDAYYNNELPSARLSATRKRSWHKIAGGMDTDVRRWGKARKGKSWRQLSPKSRIRRKHKETPTPTENKVTSLSANELPILKELFRGNERLRDTSNRINNDTRQVKNSDEAFGEADATSWGNIAAIMYDTTENHTMTVENKPDHEMDQHETTSTESNVDYKHDTLLEPYALPLQQLEDGKGSERDKAANSLDDTNKSETIHEYNSGMWKGSEDVDTNDYGGRTSRPTTERTDVADTSDTQQPTDTMPDYVIEDPTPREYDTEHVGNGEQEDEHGITDNWQQDFDPTAEMKRITNWFPRSRLLTTENNGYKLFPGVGWFKLITWPERWSNARRYCEVEQAHLAIPDTRQKVLVLLQIFENFPDVLEQAILYRQVYVGVYSSGHDRNFSTVLGKPFRPQFPIWFPNEPDNADPGEECVTFHAEGKLRDVPCFYNLPFL</sequence>
<dbReference type="OrthoDB" id="7357196at2759"/>
<feature type="domain" description="C-type lectin" evidence="3">
    <location>
        <begin position="423"/>
        <end position="532"/>
    </location>
</feature>
<dbReference type="InterPro" id="IPR001304">
    <property type="entry name" value="C-type_lectin-like"/>
</dbReference>
<dbReference type="Pfam" id="PF00059">
    <property type="entry name" value="Lectin_C"/>
    <property type="match status" value="1"/>
</dbReference>
<dbReference type="InParanoid" id="A0A6L2PHJ3"/>
<feature type="signal peptide" evidence="2">
    <location>
        <begin position="1"/>
        <end position="20"/>
    </location>
</feature>
<evidence type="ECO:0000313" key="4">
    <source>
        <dbReference type="EMBL" id="GFG30900.1"/>
    </source>
</evidence>
<keyword evidence="5" id="KW-1185">Reference proteome</keyword>
<feature type="region of interest" description="Disordered" evidence="1">
    <location>
        <begin position="270"/>
        <end position="374"/>
    </location>
</feature>
<dbReference type="Proteomes" id="UP000502823">
    <property type="component" value="Unassembled WGS sequence"/>
</dbReference>
<reference evidence="5" key="1">
    <citation type="submission" date="2020-01" db="EMBL/GenBank/DDBJ databases">
        <title>Draft genome sequence of the Termite Coptotermes fromosanus.</title>
        <authorList>
            <person name="Itakura S."/>
            <person name="Yosikawa Y."/>
            <person name="Umezawa K."/>
        </authorList>
    </citation>
    <scope>NUCLEOTIDE SEQUENCE [LARGE SCALE GENOMIC DNA]</scope>
</reference>
<evidence type="ECO:0000256" key="1">
    <source>
        <dbReference type="SAM" id="MobiDB-lite"/>
    </source>
</evidence>
<feature type="chain" id="PRO_5026677565" description="C-type lectin domain-containing protein" evidence="2">
    <location>
        <begin position="21"/>
        <end position="532"/>
    </location>
</feature>
<organism evidence="4 5">
    <name type="scientific">Coptotermes formosanus</name>
    <name type="common">Formosan subterranean termite</name>
    <dbReference type="NCBI Taxonomy" id="36987"/>
    <lineage>
        <taxon>Eukaryota</taxon>
        <taxon>Metazoa</taxon>
        <taxon>Ecdysozoa</taxon>
        <taxon>Arthropoda</taxon>
        <taxon>Hexapoda</taxon>
        <taxon>Insecta</taxon>
        <taxon>Pterygota</taxon>
        <taxon>Neoptera</taxon>
        <taxon>Polyneoptera</taxon>
        <taxon>Dictyoptera</taxon>
        <taxon>Blattodea</taxon>
        <taxon>Blattoidea</taxon>
        <taxon>Termitoidae</taxon>
        <taxon>Rhinotermitidae</taxon>
        <taxon>Coptotermes</taxon>
    </lineage>
</organism>